<protein>
    <submittedName>
        <fullName evidence="4">HARE-HTH domain-containing protein</fullName>
    </submittedName>
</protein>
<dbReference type="AlphaFoldDB" id="A0A699ZZS3"/>
<organism evidence="4 5">
    <name type="scientific">Haematococcus lacustris</name>
    <name type="common">Green alga</name>
    <name type="synonym">Haematococcus pluvialis</name>
    <dbReference type="NCBI Taxonomy" id="44745"/>
    <lineage>
        <taxon>Eukaryota</taxon>
        <taxon>Viridiplantae</taxon>
        <taxon>Chlorophyta</taxon>
        <taxon>core chlorophytes</taxon>
        <taxon>Chlorophyceae</taxon>
        <taxon>CS clade</taxon>
        <taxon>Chlamydomonadales</taxon>
        <taxon>Haematococcaceae</taxon>
        <taxon>Haematococcus</taxon>
    </lineage>
</organism>
<dbReference type="Pfam" id="PF05066">
    <property type="entry name" value="HARE-HTH"/>
    <property type="match status" value="1"/>
</dbReference>
<evidence type="ECO:0000256" key="2">
    <source>
        <dbReference type="SAM" id="MobiDB-lite"/>
    </source>
</evidence>
<proteinExistence type="predicted"/>
<dbReference type="EMBL" id="BLLF01002793">
    <property type="protein sequence ID" value="GFH25359.1"/>
    <property type="molecule type" value="Genomic_DNA"/>
</dbReference>
<dbReference type="GO" id="GO:0006355">
    <property type="term" value="P:regulation of DNA-templated transcription"/>
    <property type="evidence" value="ECO:0007669"/>
    <property type="project" value="InterPro"/>
</dbReference>
<accession>A0A699ZZS3</accession>
<sequence length="131" mass="14225">LLPKRPLKWQSCGRVGVDLAGLVAGSMAGRKRGASRAEYSDPEDEGRTMLGEGIEPLPGGGGIYKSAAVAVLRQERKLMTTGEITRLALERHIIVGNVKTPDSTMASALYTDVKRKRERSVFTRWAAATQE</sequence>
<evidence type="ECO:0000259" key="3">
    <source>
        <dbReference type="Pfam" id="PF05066"/>
    </source>
</evidence>
<evidence type="ECO:0000256" key="1">
    <source>
        <dbReference type="ARBA" id="ARBA00023163"/>
    </source>
</evidence>
<keyword evidence="1" id="KW-0804">Transcription</keyword>
<dbReference type="InterPro" id="IPR007759">
    <property type="entry name" value="Asxl_HARE-HTH"/>
</dbReference>
<evidence type="ECO:0000313" key="4">
    <source>
        <dbReference type="EMBL" id="GFH25359.1"/>
    </source>
</evidence>
<gene>
    <name evidence="4" type="ORF">HaLaN_23305</name>
</gene>
<feature type="domain" description="HTH HARE-type" evidence="3">
    <location>
        <begin position="63"/>
        <end position="125"/>
    </location>
</feature>
<evidence type="ECO:0000313" key="5">
    <source>
        <dbReference type="Proteomes" id="UP000485058"/>
    </source>
</evidence>
<dbReference type="Proteomes" id="UP000485058">
    <property type="component" value="Unassembled WGS sequence"/>
</dbReference>
<reference evidence="4 5" key="1">
    <citation type="submission" date="2020-02" db="EMBL/GenBank/DDBJ databases">
        <title>Draft genome sequence of Haematococcus lacustris strain NIES-144.</title>
        <authorList>
            <person name="Morimoto D."/>
            <person name="Nakagawa S."/>
            <person name="Yoshida T."/>
            <person name="Sawayama S."/>
        </authorList>
    </citation>
    <scope>NUCLEOTIDE SEQUENCE [LARGE SCALE GENOMIC DNA]</scope>
    <source>
        <strain evidence="4 5">NIES-144</strain>
    </source>
</reference>
<keyword evidence="5" id="KW-1185">Reference proteome</keyword>
<comment type="caution">
    <text evidence="4">The sequence shown here is derived from an EMBL/GenBank/DDBJ whole genome shotgun (WGS) entry which is preliminary data.</text>
</comment>
<feature type="region of interest" description="Disordered" evidence="2">
    <location>
        <begin position="28"/>
        <end position="47"/>
    </location>
</feature>
<name>A0A699ZZS3_HAELA</name>
<feature type="non-terminal residue" evidence="4">
    <location>
        <position position="1"/>
    </location>
</feature>